<sequence>MARTCLCAPTMHAGSFRCRLHRSTEKGWAGRPIRASSSSSTAKGPHATAETASSRPVGDNRSGKRFTVPFAARRSNRVMSASKSSETKLCTDALNDKALIACKKEEILGPSVEELRIISPSDDQLQVPKSKASFKIAAKTTAELVPGAGSTIALRIVQSEDQENAATVTDLASAKLQKEVAADALHCNVCMNA</sequence>
<evidence type="ECO:0000256" key="1">
    <source>
        <dbReference type="SAM" id="MobiDB-lite"/>
    </source>
</evidence>
<evidence type="ECO:0000313" key="2">
    <source>
        <dbReference type="EMBL" id="CAK9216002.1"/>
    </source>
</evidence>
<name>A0ABP0U9J5_9BRYO</name>
<dbReference type="EMBL" id="OZ019894">
    <property type="protein sequence ID" value="CAK9216002.1"/>
    <property type="molecule type" value="Genomic_DNA"/>
</dbReference>
<keyword evidence="3" id="KW-1185">Reference proteome</keyword>
<organism evidence="2 3">
    <name type="scientific">Sphagnum troendelagicum</name>
    <dbReference type="NCBI Taxonomy" id="128251"/>
    <lineage>
        <taxon>Eukaryota</taxon>
        <taxon>Viridiplantae</taxon>
        <taxon>Streptophyta</taxon>
        <taxon>Embryophyta</taxon>
        <taxon>Bryophyta</taxon>
        <taxon>Sphagnophytina</taxon>
        <taxon>Sphagnopsida</taxon>
        <taxon>Sphagnales</taxon>
        <taxon>Sphagnaceae</taxon>
        <taxon>Sphagnum</taxon>
    </lineage>
</organism>
<reference evidence="2" key="1">
    <citation type="submission" date="2024-02" db="EMBL/GenBank/DDBJ databases">
        <authorList>
            <consortium name="ELIXIR-Norway"/>
            <consortium name="Elixir Norway"/>
        </authorList>
    </citation>
    <scope>NUCLEOTIDE SEQUENCE</scope>
</reference>
<accession>A0ABP0U9J5</accession>
<gene>
    <name evidence="2" type="ORF">CSSPTR1EN2_LOCUS13151</name>
</gene>
<dbReference type="Proteomes" id="UP001497512">
    <property type="component" value="Chromosome 2"/>
</dbReference>
<protein>
    <submittedName>
        <fullName evidence="2">Uncharacterized protein</fullName>
    </submittedName>
</protein>
<feature type="region of interest" description="Disordered" evidence="1">
    <location>
        <begin position="27"/>
        <end position="67"/>
    </location>
</feature>
<proteinExistence type="predicted"/>
<evidence type="ECO:0000313" key="3">
    <source>
        <dbReference type="Proteomes" id="UP001497512"/>
    </source>
</evidence>